<dbReference type="GO" id="GO:0005524">
    <property type="term" value="F:ATP binding"/>
    <property type="evidence" value="ECO:0007669"/>
    <property type="project" value="UniProtKB-UniRule"/>
</dbReference>
<evidence type="ECO:0000256" key="3">
    <source>
        <dbReference type="ARBA" id="ARBA00022679"/>
    </source>
</evidence>
<dbReference type="Pfam" id="PF00179">
    <property type="entry name" value="UQ_con"/>
    <property type="match status" value="1"/>
</dbReference>
<dbReference type="GO" id="GO:0061631">
    <property type="term" value="F:ubiquitin conjugating enzyme activity"/>
    <property type="evidence" value="ECO:0007669"/>
    <property type="project" value="UniProtKB-EC"/>
</dbReference>
<keyword evidence="6" id="KW-0547">Nucleotide-binding</keyword>
<dbReference type="PANTHER" id="PTHR24067">
    <property type="entry name" value="UBIQUITIN-CONJUGATING ENZYME E2"/>
    <property type="match status" value="1"/>
</dbReference>
<dbReference type="FunFam" id="3.10.110.10:FF:000011">
    <property type="entry name" value="Ubiquitin-conjugating enzyme E2 L3"/>
    <property type="match status" value="1"/>
</dbReference>
<feature type="signal peptide" evidence="7">
    <location>
        <begin position="1"/>
        <end position="26"/>
    </location>
</feature>
<dbReference type="SUPFAM" id="SSF54495">
    <property type="entry name" value="UBC-like"/>
    <property type="match status" value="1"/>
</dbReference>
<dbReference type="InterPro" id="IPR050113">
    <property type="entry name" value="Ub_conjugating_enzyme"/>
</dbReference>
<feature type="chain" id="PRO_5025659239" description="E2 ubiquitin-conjugating enzyme" evidence="7">
    <location>
        <begin position="27"/>
        <end position="166"/>
    </location>
</feature>
<keyword evidence="3" id="KW-0808">Transferase</keyword>
<dbReference type="SMART" id="SM00212">
    <property type="entry name" value="UBCc"/>
    <property type="match status" value="1"/>
</dbReference>
<organism evidence="9 10">
    <name type="scientific">Myripristis murdjan</name>
    <name type="common">pinecone soldierfish</name>
    <dbReference type="NCBI Taxonomy" id="586833"/>
    <lineage>
        <taxon>Eukaryota</taxon>
        <taxon>Metazoa</taxon>
        <taxon>Chordata</taxon>
        <taxon>Craniata</taxon>
        <taxon>Vertebrata</taxon>
        <taxon>Euteleostomi</taxon>
        <taxon>Actinopterygii</taxon>
        <taxon>Neopterygii</taxon>
        <taxon>Teleostei</taxon>
        <taxon>Neoteleostei</taxon>
        <taxon>Acanthomorphata</taxon>
        <taxon>Holocentriformes</taxon>
        <taxon>Holocentridae</taxon>
        <taxon>Myripristis</taxon>
    </lineage>
</organism>
<feature type="domain" description="UBC core" evidence="8">
    <location>
        <begin position="15"/>
        <end position="161"/>
    </location>
</feature>
<evidence type="ECO:0000256" key="6">
    <source>
        <dbReference type="RuleBase" id="RU362109"/>
    </source>
</evidence>
<keyword evidence="7" id="KW-0732">Signal</keyword>
<feature type="active site" description="Glycyl thioester intermediate" evidence="5">
    <location>
        <position position="98"/>
    </location>
</feature>
<comment type="similarity">
    <text evidence="6">Belongs to the ubiquitin-conjugating enzyme family.</text>
</comment>
<keyword evidence="10" id="KW-1185">Reference proteome</keyword>
<evidence type="ECO:0000313" key="10">
    <source>
        <dbReference type="Proteomes" id="UP000472263"/>
    </source>
</evidence>
<name>A0A667Z421_9TELE</name>
<evidence type="ECO:0000256" key="5">
    <source>
        <dbReference type="PROSITE-ProRule" id="PRU10133"/>
    </source>
</evidence>
<dbReference type="InterPro" id="IPR023313">
    <property type="entry name" value="UBQ-conjugating_AS"/>
</dbReference>
<sequence>MYNFLCISLYSIIILLLLLLLQELEEIRKCGMKSFSIQVDESNFFTWQALLFPDNPPYDKAAYRVEILFPADYPFKPPKVVFKTKIYHPNVDENGQICLSLISSENWKPATRVHQVIQCLISLVNCPEPEHPLRADLAEEYYKDRKKFLKTAEEFSKRYGEKRPVD</sequence>
<evidence type="ECO:0000313" key="9">
    <source>
        <dbReference type="Ensembl" id="ENSMMDP00005033358.1"/>
    </source>
</evidence>
<dbReference type="InterPro" id="IPR016135">
    <property type="entry name" value="UBQ-conjugating_enzyme/RWD"/>
</dbReference>
<dbReference type="EC" id="2.3.2.23" evidence="2"/>
<gene>
    <name evidence="9" type="primary">LOC115368915</name>
</gene>
<evidence type="ECO:0000256" key="7">
    <source>
        <dbReference type="SAM" id="SignalP"/>
    </source>
</evidence>
<evidence type="ECO:0000256" key="1">
    <source>
        <dbReference type="ARBA" id="ARBA00000485"/>
    </source>
</evidence>
<dbReference type="GeneTree" id="ENSGT00940000153654"/>
<dbReference type="Ensembl" id="ENSMMDT00005034099.1">
    <property type="protein sequence ID" value="ENSMMDP00005033358.1"/>
    <property type="gene ID" value="ENSMMDG00005015682.1"/>
</dbReference>
<proteinExistence type="inferred from homology"/>
<reference evidence="9" key="1">
    <citation type="submission" date="2019-06" db="EMBL/GenBank/DDBJ databases">
        <authorList>
            <consortium name="Wellcome Sanger Institute Data Sharing"/>
        </authorList>
    </citation>
    <scope>NUCLEOTIDE SEQUENCE [LARGE SCALE GENOMIC DNA]</scope>
</reference>
<comment type="catalytic activity">
    <reaction evidence="1">
        <text>S-ubiquitinyl-[E1 ubiquitin-activating enzyme]-L-cysteine + [E2 ubiquitin-conjugating enzyme]-L-cysteine = [E1 ubiquitin-activating enzyme]-L-cysteine + S-ubiquitinyl-[E2 ubiquitin-conjugating enzyme]-L-cysteine.</text>
        <dbReference type="EC" id="2.3.2.23"/>
    </reaction>
</comment>
<evidence type="ECO:0000259" key="8">
    <source>
        <dbReference type="PROSITE" id="PS50127"/>
    </source>
</evidence>
<accession>A0A667Z421</accession>
<dbReference type="InParanoid" id="A0A667Z421"/>
<evidence type="ECO:0000256" key="4">
    <source>
        <dbReference type="ARBA" id="ARBA00022786"/>
    </source>
</evidence>
<dbReference type="PROSITE" id="PS50127">
    <property type="entry name" value="UBC_2"/>
    <property type="match status" value="1"/>
</dbReference>
<dbReference type="CDD" id="cd23801">
    <property type="entry name" value="UBCc_UBE2L3"/>
    <property type="match status" value="1"/>
</dbReference>
<reference evidence="9" key="2">
    <citation type="submission" date="2025-08" db="UniProtKB">
        <authorList>
            <consortium name="Ensembl"/>
        </authorList>
    </citation>
    <scope>IDENTIFICATION</scope>
</reference>
<dbReference type="Gene3D" id="3.10.110.10">
    <property type="entry name" value="Ubiquitin Conjugating Enzyme"/>
    <property type="match status" value="1"/>
</dbReference>
<reference evidence="9" key="3">
    <citation type="submission" date="2025-09" db="UniProtKB">
        <authorList>
            <consortium name="Ensembl"/>
        </authorList>
    </citation>
    <scope>IDENTIFICATION</scope>
</reference>
<dbReference type="Proteomes" id="UP000472263">
    <property type="component" value="Chromosome 12"/>
</dbReference>
<dbReference type="AlphaFoldDB" id="A0A667Z421"/>
<evidence type="ECO:0000256" key="2">
    <source>
        <dbReference type="ARBA" id="ARBA00012486"/>
    </source>
</evidence>
<protein>
    <recommendedName>
        <fullName evidence="2">E2 ubiquitin-conjugating enzyme</fullName>
        <ecNumber evidence="2">2.3.2.23</ecNumber>
    </recommendedName>
</protein>
<keyword evidence="4 6" id="KW-0833">Ubl conjugation pathway</keyword>
<dbReference type="PROSITE" id="PS00183">
    <property type="entry name" value="UBC_1"/>
    <property type="match status" value="1"/>
</dbReference>
<keyword evidence="6" id="KW-0067">ATP-binding</keyword>
<dbReference type="InterPro" id="IPR000608">
    <property type="entry name" value="UBC"/>
</dbReference>